<organism evidence="1 2">
    <name type="scientific">Gigaspora margarita</name>
    <dbReference type="NCBI Taxonomy" id="4874"/>
    <lineage>
        <taxon>Eukaryota</taxon>
        <taxon>Fungi</taxon>
        <taxon>Fungi incertae sedis</taxon>
        <taxon>Mucoromycota</taxon>
        <taxon>Glomeromycotina</taxon>
        <taxon>Glomeromycetes</taxon>
        <taxon>Diversisporales</taxon>
        <taxon>Gigasporaceae</taxon>
        <taxon>Gigaspora</taxon>
    </lineage>
</organism>
<dbReference type="EMBL" id="CAJVQB010080763">
    <property type="protein sequence ID" value="CAG8845748.1"/>
    <property type="molecule type" value="Genomic_DNA"/>
</dbReference>
<accession>A0ABN7X1Y1</accession>
<proteinExistence type="predicted"/>
<evidence type="ECO:0000313" key="1">
    <source>
        <dbReference type="EMBL" id="CAG8845748.1"/>
    </source>
</evidence>
<protein>
    <submittedName>
        <fullName evidence="1">10955_t:CDS:1</fullName>
    </submittedName>
</protein>
<reference evidence="1 2" key="1">
    <citation type="submission" date="2021-06" db="EMBL/GenBank/DDBJ databases">
        <authorList>
            <person name="Kallberg Y."/>
            <person name="Tangrot J."/>
            <person name="Rosling A."/>
        </authorList>
    </citation>
    <scope>NUCLEOTIDE SEQUENCE [LARGE SCALE GENOMIC DNA]</scope>
    <source>
        <strain evidence="1 2">120-4 pot B 10/14</strain>
    </source>
</reference>
<gene>
    <name evidence="1" type="ORF">GMARGA_LOCUS37811</name>
</gene>
<feature type="non-terminal residue" evidence="1">
    <location>
        <position position="1"/>
    </location>
</feature>
<sequence length="112" mass="12658">SDQFEYDEWYKIGRFLNTAMMNKDCVLIGKVQDVAATRVFMLRVAKKEVPDHLQKISSRVDSKPKALVSSFSNSSGARSLLALVQKSKAYGVNYRISKETSDIFKSLVSIIY</sequence>
<dbReference type="Proteomes" id="UP000789901">
    <property type="component" value="Unassembled WGS sequence"/>
</dbReference>
<comment type="caution">
    <text evidence="1">The sequence shown here is derived from an EMBL/GenBank/DDBJ whole genome shotgun (WGS) entry which is preliminary data.</text>
</comment>
<keyword evidence="2" id="KW-1185">Reference proteome</keyword>
<evidence type="ECO:0000313" key="2">
    <source>
        <dbReference type="Proteomes" id="UP000789901"/>
    </source>
</evidence>
<name>A0ABN7X1Y1_GIGMA</name>